<protein>
    <submittedName>
        <fullName evidence="1">Uncharacterized protein</fullName>
    </submittedName>
</protein>
<name>A0AA39KC18_ARMTA</name>
<comment type="caution">
    <text evidence="1">The sequence shown here is derived from an EMBL/GenBank/DDBJ whole genome shotgun (WGS) entry which is preliminary data.</text>
</comment>
<organism evidence="1 2">
    <name type="scientific">Armillaria tabescens</name>
    <name type="common">Ringless honey mushroom</name>
    <name type="synonym">Agaricus tabescens</name>
    <dbReference type="NCBI Taxonomy" id="1929756"/>
    <lineage>
        <taxon>Eukaryota</taxon>
        <taxon>Fungi</taxon>
        <taxon>Dikarya</taxon>
        <taxon>Basidiomycota</taxon>
        <taxon>Agaricomycotina</taxon>
        <taxon>Agaricomycetes</taxon>
        <taxon>Agaricomycetidae</taxon>
        <taxon>Agaricales</taxon>
        <taxon>Marasmiineae</taxon>
        <taxon>Physalacriaceae</taxon>
        <taxon>Desarmillaria</taxon>
    </lineage>
</organism>
<dbReference type="AlphaFoldDB" id="A0AA39KC18"/>
<accession>A0AA39KC18</accession>
<dbReference type="Proteomes" id="UP001175211">
    <property type="component" value="Unassembled WGS sequence"/>
</dbReference>
<evidence type="ECO:0000313" key="1">
    <source>
        <dbReference type="EMBL" id="KAK0458391.1"/>
    </source>
</evidence>
<reference evidence="1" key="1">
    <citation type="submission" date="2023-06" db="EMBL/GenBank/DDBJ databases">
        <authorList>
            <consortium name="Lawrence Berkeley National Laboratory"/>
            <person name="Ahrendt S."/>
            <person name="Sahu N."/>
            <person name="Indic B."/>
            <person name="Wong-Bajracharya J."/>
            <person name="Merenyi Z."/>
            <person name="Ke H.-M."/>
            <person name="Monk M."/>
            <person name="Kocsube S."/>
            <person name="Drula E."/>
            <person name="Lipzen A."/>
            <person name="Balint B."/>
            <person name="Henrissat B."/>
            <person name="Andreopoulos B."/>
            <person name="Martin F.M."/>
            <person name="Harder C.B."/>
            <person name="Rigling D."/>
            <person name="Ford K.L."/>
            <person name="Foster G.D."/>
            <person name="Pangilinan J."/>
            <person name="Papanicolaou A."/>
            <person name="Barry K."/>
            <person name="LaButti K."/>
            <person name="Viragh M."/>
            <person name="Koriabine M."/>
            <person name="Yan M."/>
            <person name="Riley R."/>
            <person name="Champramary S."/>
            <person name="Plett K.L."/>
            <person name="Tsai I.J."/>
            <person name="Slot J."/>
            <person name="Sipos G."/>
            <person name="Plett J."/>
            <person name="Nagy L.G."/>
            <person name="Grigoriev I.V."/>
        </authorList>
    </citation>
    <scope>NUCLEOTIDE SEQUENCE</scope>
    <source>
        <strain evidence="1">CCBAS 213</strain>
    </source>
</reference>
<gene>
    <name evidence="1" type="ORF">EV420DRAFT_354138</name>
</gene>
<sequence length="169" mass="19226">MVVNTSLHTWFQLLRFRIIFGSVNPRNGSSSAFSHLLSCSRITVSYALGCYLDACRPSLRFSVYQHCASFKLGVDAFMGIRRNRTNDDRTQVRKRKLFPTSPSPPSTTQFWRRATVGVIPIQLRELLIHTYTRGSLTVGLTPGLCNYRPFVYTKLLIQNKALKNLTAHT</sequence>
<dbReference type="GeneID" id="85365364"/>
<evidence type="ECO:0000313" key="2">
    <source>
        <dbReference type="Proteomes" id="UP001175211"/>
    </source>
</evidence>
<proteinExistence type="predicted"/>
<dbReference type="RefSeq" id="XP_060330661.1">
    <property type="nucleotide sequence ID" value="XM_060481816.1"/>
</dbReference>
<dbReference type="EMBL" id="JAUEPS010000017">
    <property type="protein sequence ID" value="KAK0458391.1"/>
    <property type="molecule type" value="Genomic_DNA"/>
</dbReference>
<keyword evidence="2" id="KW-1185">Reference proteome</keyword>